<evidence type="ECO:0000313" key="3">
    <source>
        <dbReference type="EMBL" id="MST75641.1"/>
    </source>
</evidence>
<evidence type="ECO:0000256" key="2">
    <source>
        <dbReference type="SAM" id="SignalP"/>
    </source>
</evidence>
<feature type="chain" id="PRO_5026986631" description="Lipoprotein" evidence="2">
    <location>
        <begin position="26"/>
        <end position="212"/>
    </location>
</feature>
<dbReference type="Proteomes" id="UP000474024">
    <property type="component" value="Unassembled WGS sequence"/>
</dbReference>
<proteinExistence type="predicted"/>
<comment type="caution">
    <text evidence="3">The sequence shown here is derived from an EMBL/GenBank/DDBJ whole genome shotgun (WGS) entry which is preliminary data.</text>
</comment>
<sequence>MKKLAVTLLSAAMVLSLMGCTDQSAEEKNDNTDKTVQTETKDTVKESETDSNAVTEVTETTEQSGTDSKTQGLDYAAVYEPVLENYREQYGDDILYTMYDLDEDGAKELIVSYGTCMADWENTVYTYEASGAEEIGTFYAQVLLYQAEDGNGLYAVSGQMDEPRVEQITMQDGTLQKQNVENAQTEEGEDYYKNDHPVEFVKITDQSLLEQK</sequence>
<protein>
    <recommendedName>
        <fullName evidence="5">Lipoprotein</fullName>
    </recommendedName>
</protein>
<feature type="region of interest" description="Disordered" evidence="1">
    <location>
        <begin position="23"/>
        <end position="69"/>
    </location>
</feature>
<keyword evidence="2" id="KW-0732">Signal</keyword>
<feature type="compositionally biased region" description="Polar residues" evidence="1">
    <location>
        <begin position="50"/>
        <end position="69"/>
    </location>
</feature>
<dbReference type="RefSeq" id="WP_154430607.1">
    <property type="nucleotide sequence ID" value="NZ_VUNI01000022.1"/>
</dbReference>
<dbReference type="PROSITE" id="PS51257">
    <property type="entry name" value="PROKAR_LIPOPROTEIN"/>
    <property type="match status" value="1"/>
</dbReference>
<reference evidence="3 4" key="1">
    <citation type="submission" date="2019-08" db="EMBL/GenBank/DDBJ databases">
        <title>In-depth cultivation of the pig gut microbiome towards novel bacterial diversity and tailored functional studies.</title>
        <authorList>
            <person name="Wylensek D."/>
            <person name="Hitch T.C.A."/>
            <person name="Clavel T."/>
        </authorList>
    </citation>
    <scope>NUCLEOTIDE SEQUENCE [LARGE SCALE GENOMIC DNA]</scope>
    <source>
        <strain evidence="3 4">MUC/MUC-530-WT-4D</strain>
    </source>
</reference>
<feature type="signal peptide" evidence="2">
    <location>
        <begin position="1"/>
        <end position="25"/>
    </location>
</feature>
<gene>
    <name evidence="3" type="ORF">FYJ75_11535</name>
</gene>
<dbReference type="AlphaFoldDB" id="A0A6L5YVB0"/>
<dbReference type="EMBL" id="VUNI01000022">
    <property type="protein sequence ID" value="MST75641.1"/>
    <property type="molecule type" value="Genomic_DNA"/>
</dbReference>
<organism evidence="3 4">
    <name type="scientific">Roseburia porci</name>
    <dbReference type="NCBI Taxonomy" id="2605790"/>
    <lineage>
        <taxon>Bacteria</taxon>
        <taxon>Bacillati</taxon>
        <taxon>Bacillota</taxon>
        <taxon>Clostridia</taxon>
        <taxon>Lachnospirales</taxon>
        <taxon>Lachnospiraceae</taxon>
        <taxon>Roseburia</taxon>
    </lineage>
</organism>
<feature type="compositionally biased region" description="Basic and acidic residues" evidence="1">
    <location>
        <begin position="39"/>
        <end position="48"/>
    </location>
</feature>
<evidence type="ECO:0008006" key="5">
    <source>
        <dbReference type="Google" id="ProtNLM"/>
    </source>
</evidence>
<keyword evidence="4" id="KW-1185">Reference proteome</keyword>
<accession>A0A6L5YVB0</accession>
<evidence type="ECO:0000256" key="1">
    <source>
        <dbReference type="SAM" id="MobiDB-lite"/>
    </source>
</evidence>
<evidence type="ECO:0000313" key="4">
    <source>
        <dbReference type="Proteomes" id="UP000474024"/>
    </source>
</evidence>
<name>A0A6L5YVB0_9FIRM</name>